<name>A0A2V1EDB1_9PLEO</name>
<feature type="coiled-coil region" evidence="1">
    <location>
        <begin position="57"/>
        <end position="84"/>
    </location>
</feature>
<dbReference type="PANTHER" id="PTHR28064">
    <property type="entry name" value="INNER KINETOCHORE SUBUNIT NKP2"/>
    <property type="match status" value="1"/>
</dbReference>
<evidence type="ECO:0000313" key="3">
    <source>
        <dbReference type="Proteomes" id="UP000244855"/>
    </source>
</evidence>
<gene>
    <name evidence="2" type="ORF">DM02DRAFT_357297</name>
</gene>
<dbReference type="GO" id="GO:0007059">
    <property type="term" value="P:chromosome segregation"/>
    <property type="evidence" value="ECO:0007669"/>
    <property type="project" value="TreeGrafter"/>
</dbReference>
<organism evidence="2 3">
    <name type="scientific">Periconia macrospinosa</name>
    <dbReference type="NCBI Taxonomy" id="97972"/>
    <lineage>
        <taxon>Eukaryota</taxon>
        <taxon>Fungi</taxon>
        <taxon>Dikarya</taxon>
        <taxon>Ascomycota</taxon>
        <taxon>Pezizomycotina</taxon>
        <taxon>Dothideomycetes</taxon>
        <taxon>Pleosporomycetidae</taxon>
        <taxon>Pleosporales</taxon>
        <taxon>Massarineae</taxon>
        <taxon>Periconiaceae</taxon>
        <taxon>Periconia</taxon>
    </lineage>
</organism>
<dbReference type="STRING" id="97972.A0A2V1EDB1"/>
<dbReference type="PANTHER" id="PTHR28064:SF1">
    <property type="entry name" value="INNER KINETOCHORE SUBUNIT NKP2"/>
    <property type="match status" value="1"/>
</dbReference>
<evidence type="ECO:0000313" key="2">
    <source>
        <dbReference type="EMBL" id="PVI07245.1"/>
    </source>
</evidence>
<evidence type="ECO:0008006" key="4">
    <source>
        <dbReference type="Google" id="ProtNLM"/>
    </source>
</evidence>
<dbReference type="EMBL" id="KZ805305">
    <property type="protein sequence ID" value="PVI07245.1"/>
    <property type="molecule type" value="Genomic_DNA"/>
</dbReference>
<dbReference type="Proteomes" id="UP000244855">
    <property type="component" value="Unassembled WGS sequence"/>
</dbReference>
<dbReference type="OrthoDB" id="2311687at2759"/>
<evidence type="ECO:0000256" key="1">
    <source>
        <dbReference type="SAM" id="Coils"/>
    </source>
</evidence>
<accession>A0A2V1EDB1</accession>
<keyword evidence="3" id="KW-1185">Reference proteome</keyword>
<proteinExistence type="predicted"/>
<dbReference type="AlphaFoldDB" id="A0A2V1EDB1"/>
<protein>
    <recommendedName>
        <fullName evidence="4">Cnl2/NKP2 family protein-domain-containing protein</fullName>
    </recommendedName>
</protein>
<dbReference type="Pfam" id="PF09447">
    <property type="entry name" value="Cnl2_NKP2"/>
    <property type="match status" value="1"/>
</dbReference>
<keyword evidence="1" id="KW-0175">Coiled coil</keyword>
<dbReference type="InterPro" id="IPR018565">
    <property type="entry name" value="Nkp2/Cnl2"/>
</dbReference>
<dbReference type="GO" id="GO:0031511">
    <property type="term" value="C:Mis6-Sim4 complex"/>
    <property type="evidence" value="ECO:0007669"/>
    <property type="project" value="TreeGrafter"/>
</dbReference>
<feature type="coiled-coil region" evidence="1">
    <location>
        <begin position="119"/>
        <end position="153"/>
    </location>
</feature>
<sequence>MPSYEAKLLSDFLIVPASLRDFMTLRQFTDIFPKGLRSNPAIKQLYHELYTLREKDIELVRQDIADEVKRSKQLKREYAQERRQTDDANVAGLNPIALQMEQEFSKDSHRKPHTFVTVHQSMEEACRSLASQNEELEEETRAALAELEEAVGALSDLRHGRFAQTASGGDIGEEALATLKRLEQACAVTTG</sequence>
<reference evidence="2 3" key="1">
    <citation type="journal article" date="2018" name="Sci. Rep.">
        <title>Comparative genomics provides insights into the lifestyle and reveals functional heterogeneity of dark septate endophytic fungi.</title>
        <authorList>
            <person name="Knapp D.G."/>
            <person name="Nemeth J.B."/>
            <person name="Barry K."/>
            <person name="Hainaut M."/>
            <person name="Henrissat B."/>
            <person name="Johnson J."/>
            <person name="Kuo A."/>
            <person name="Lim J.H.P."/>
            <person name="Lipzen A."/>
            <person name="Nolan M."/>
            <person name="Ohm R.A."/>
            <person name="Tamas L."/>
            <person name="Grigoriev I.V."/>
            <person name="Spatafora J.W."/>
            <person name="Nagy L.G."/>
            <person name="Kovacs G.M."/>
        </authorList>
    </citation>
    <scope>NUCLEOTIDE SEQUENCE [LARGE SCALE GENOMIC DNA]</scope>
    <source>
        <strain evidence="2 3">DSE2036</strain>
    </source>
</reference>